<reference evidence="2 3" key="1">
    <citation type="submission" date="2015-03" db="EMBL/GenBank/DDBJ databases">
        <authorList>
            <person name="Murphy D."/>
        </authorList>
    </citation>
    <scope>NUCLEOTIDE SEQUENCE [LARGE SCALE GENOMIC DNA]</scope>
    <source>
        <strain evidence="2 3">DSM 44277</strain>
    </source>
</reference>
<accession>A0A0U0WEF7</accession>
<dbReference type="Pfam" id="PF06259">
    <property type="entry name" value="Abhydrolase_8"/>
    <property type="match status" value="1"/>
</dbReference>
<sequence length="383" mass="43007">MWREVDPFDGQSDFSISPDENLDDTRVRRWLALNETANPRLAVGFLVAMLGSSLERESTAAAGALWRGLGLRTRQWPPAGPPRWRIFDRLAFDFDEVLPDTPWDPWFWRREQSPSLIDDESPPETIPWDSSRWRDIYLRLMFRLRGDRYLDSFVIGVLARSRLDAAIQSPDPITRSLAFAAVEPFEAGDGALPEPPKPPTTSPGAPVVSTMIHGTWGWKGDWWRPGGDFHQFILGNHRPNLYARGAKFSWSGAYSAQQRSLAARDFRDWAYDLAPHGLQTVFGHSYGGEVAARATATGTPVHELVLLSTPVTGLVKAALQTTARMVDVRLRFDPVLAIAGTGQRVPRQPNVTEVLLDRWRLDHGATHSEGVWRAEDIALRGRI</sequence>
<dbReference type="InterPro" id="IPR010427">
    <property type="entry name" value="DUF1023"/>
</dbReference>
<feature type="domain" description="DUF1023" evidence="1">
    <location>
        <begin position="274"/>
        <end position="318"/>
    </location>
</feature>
<dbReference type="EMBL" id="CSTD01000006">
    <property type="protein sequence ID" value="CPR13153.1"/>
    <property type="molecule type" value="Genomic_DNA"/>
</dbReference>
<protein>
    <recommendedName>
        <fullName evidence="1">DUF1023 domain-containing protein</fullName>
    </recommendedName>
</protein>
<dbReference type="Gene3D" id="3.40.50.1820">
    <property type="entry name" value="alpha/beta hydrolase"/>
    <property type="match status" value="1"/>
</dbReference>
<gene>
    <name evidence="2" type="ORF">BN971_04460</name>
</gene>
<name>A0A0U0WEF7_MYCBE</name>
<proteinExistence type="predicted"/>
<dbReference type="InterPro" id="IPR029058">
    <property type="entry name" value="AB_hydrolase_fold"/>
</dbReference>
<dbReference type="Proteomes" id="UP000198875">
    <property type="component" value="Unassembled WGS sequence"/>
</dbReference>
<dbReference type="SUPFAM" id="SSF53474">
    <property type="entry name" value="alpha/beta-Hydrolases"/>
    <property type="match status" value="1"/>
</dbReference>
<organism evidence="2 3">
    <name type="scientific">Mycobacterium bohemicum DSM 44277</name>
    <dbReference type="NCBI Taxonomy" id="1236609"/>
    <lineage>
        <taxon>Bacteria</taxon>
        <taxon>Bacillati</taxon>
        <taxon>Actinomycetota</taxon>
        <taxon>Actinomycetes</taxon>
        <taxon>Mycobacteriales</taxon>
        <taxon>Mycobacteriaceae</taxon>
        <taxon>Mycobacterium</taxon>
    </lineage>
</organism>
<evidence type="ECO:0000313" key="3">
    <source>
        <dbReference type="Proteomes" id="UP000198875"/>
    </source>
</evidence>
<evidence type="ECO:0000259" key="1">
    <source>
        <dbReference type="Pfam" id="PF06259"/>
    </source>
</evidence>
<evidence type="ECO:0000313" key="2">
    <source>
        <dbReference type="EMBL" id="CPR13153.1"/>
    </source>
</evidence>
<dbReference type="AlphaFoldDB" id="A0A0U0WEF7"/>